<evidence type="ECO:0000313" key="1">
    <source>
        <dbReference type="EMBL" id="CAI8003484.1"/>
    </source>
</evidence>
<keyword evidence="2" id="KW-1185">Reference proteome</keyword>
<dbReference type="AlphaFoldDB" id="A0AA35R5W2"/>
<organism evidence="1 2">
    <name type="scientific">Geodia barretti</name>
    <name type="common">Barrett's horny sponge</name>
    <dbReference type="NCBI Taxonomy" id="519541"/>
    <lineage>
        <taxon>Eukaryota</taxon>
        <taxon>Metazoa</taxon>
        <taxon>Porifera</taxon>
        <taxon>Demospongiae</taxon>
        <taxon>Heteroscleromorpha</taxon>
        <taxon>Tetractinellida</taxon>
        <taxon>Astrophorina</taxon>
        <taxon>Geodiidae</taxon>
        <taxon>Geodia</taxon>
    </lineage>
</organism>
<evidence type="ECO:0000313" key="2">
    <source>
        <dbReference type="Proteomes" id="UP001174909"/>
    </source>
</evidence>
<sequence>MKLAERLQLKSTPRLKFLHRPQFGIQRRN</sequence>
<comment type="caution">
    <text evidence="1">The sequence shown here is derived from an EMBL/GenBank/DDBJ whole genome shotgun (WGS) entry which is preliminary data.</text>
</comment>
<protein>
    <submittedName>
        <fullName evidence="1">Uncharacterized protein</fullName>
    </submittedName>
</protein>
<name>A0AA35R5W2_GEOBA</name>
<proteinExistence type="predicted"/>
<dbReference type="Proteomes" id="UP001174909">
    <property type="component" value="Unassembled WGS sequence"/>
</dbReference>
<dbReference type="EMBL" id="CASHTH010000522">
    <property type="protein sequence ID" value="CAI8003484.1"/>
    <property type="molecule type" value="Genomic_DNA"/>
</dbReference>
<reference evidence="1" key="1">
    <citation type="submission" date="2023-03" db="EMBL/GenBank/DDBJ databases">
        <authorList>
            <person name="Steffen K."/>
            <person name="Cardenas P."/>
        </authorList>
    </citation>
    <scope>NUCLEOTIDE SEQUENCE</scope>
</reference>
<accession>A0AA35R5W2</accession>
<gene>
    <name evidence="1" type="ORF">GBAR_LOCUS3661</name>
</gene>